<evidence type="ECO:0000256" key="1">
    <source>
        <dbReference type="ARBA" id="ARBA00008791"/>
    </source>
</evidence>
<keyword evidence="4" id="KW-1185">Reference proteome</keyword>
<evidence type="ECO:0000313" key="4">
    <source>
        <dbReference type="Proteomes" id="UP000541535"/>
    </source>
</evidence>
<name>A0A7W5FTG8_9BURK</name>
<dbReference type="Proteomes" id="UP000541535">
    <property type="component" value="Unassembled WGS sequence"/>
</dbReference>
<dbReference type="Pfam" id="PF00582">
    <property type="entry name" value="Usp"/>
    <property type="match status" value="1"/>
</dbReference>
<dbReference type="PANTHER" id="PTHR46268">
    <property type="entry name" value="STRESS RESPONSE PROTEIN NHAX"/>
    <property type="match status" value="1"/>
</dbReference>
<feature type="domain" description="UspA" evidence="2">
    <location>
        <begin position="171"/>
        <end position="301"/>
    </location>
</feature>
<reference evidence="3 4" key="1">
    <citation type="submission" date="2020-08" db="EMBL/GenBank/DDBJ databases">
        <title>Genomic Encyclopedia of Type Strains, Phase III (KMG-III): the genomes of soil and plant-associated and newly described type strains.</title>
        <authorList>
            <person name="Whitman W."/>
        </authorList>
    </citation>
    <scope>NUCLEOTIDE SEQUENCE [LARGE SCALE GENOMIC DNA]</scope>
    <source>
        <strain evidence="3 4">CECT 8897</strain>
    </source>
</reference>
<comment type="caution">
    <text evidence="3">The sequence shown here is derived from an EMBL/GenBank/DDBJ whole genome shotgun (WGS) entry which is preliminary data.</text>
</comment>
<protein>
    <submittedName>
        <fullName evidence="3">Nucleotide-binding universal stress UspA family protein</fullName>
    </submittedName>
</protein>
<accession>A0A7W5FTG8</accession>
<organism evidence="3 4">
    <name type="scientific">Pseudoduganella violacea</name>
    <dbReference type="NCBI Taxonomy" id="1715466"/>
    <lineage>
        <taxon>Bacteria</taxon>
        <taxon>Pseudomonadati</taxon>
        <taxon>Pseudomonadota</taxon>
        <taxon>Betaproteobacteria</taxon>
        <taxon>Burkholderiales</taxon>
        <taxon>Oxalobacteraceae</taxon>
        <taxon>Telluria group</taxon>
        <taxon>Pseudoduganella</taxon>
    </lineage>
</organism>
<dbReference type="Gene3D" id="3.40.50.12370">
    <property type="match status" value="1"/>
</dbReference>
<dbReference type="InterPro" id="IPR006016">
    <property type="entry name" value="UspA"/>
</dbReference>
<evidence type="ECO:0000313" key="3">
    <source>
        <dbReference type="EMBL" id="MBB3118566.1"/>
    </source>
</evidence>
<dbReference type="SUPFAM" id="SSF52402">
    <property type="entry name" value="Adenine nucleotide alpha hydrolases-like"/>
    <property type="match status" value="2"/>
</dbReference>
<proteinExistence type="inferred from homology"/>
<dbReference type="AlphaFoldDB" id="A0A7W5FTG8"/>
<dbReference type="PRINTS" id="PR01438">
    <property type="entry name" value="UNVRSLSTRESS"/>
</dbReference>
<comment type="similarity">
    <text evidence="1">Belongs to the universal stress protein A family.</text>
</comment>
<dbReference type="PANTHER" id="PTHR46268:SF15">
    <property type="entry name" value="UNIVERSAL STRESS PROTEIN HP_0031"/>
    <property type="match status" value="1"/>
</dbReference>
<dbReference type="RefSeq" id="WP_183440461.1">
    <property type="nucleotide sequence ID" value="NZ_JACHXD010000003.1"/>
</dbReference>
<sequence length="302" mass="32260">MAYKTILVHVDDAPHAAARILMAAELALQDGAHLIGAAMTGVSRFLYQNEMVDEQDPNLALHLDFLRQRARRALVQFGPHVQALGLRSFEERLLDDEPGAGLSLLARHADLVVLSQADPERQGAPLPDYQAQVLTDAGRPVLLVPHAARTASAIAVNAAGVASAGAPAPGQHVLVAWNASKEAARALHEALPLLARAASVHLAIFDAELRPGVYGDKPGEDVQRWLERHGIHAGIVLRQSARQGLLKRPADIGDALLALASELGSDLLVLGAYGHSRFRETLLGGVTRTVLESMHLPVLMAH</sequence>
<dbReference type="EMBL" id="JACHXD010000003">
    <property type="protein sequence ID" value="MBB3118566.1"/>
    <property type="molecule type" value="Genomic_DNA"/>
</dbReference>
<gene>
    <name evidence="3" type="ORF">FHS03_001597</name>
</gene>
<evidence type="ECO:0000259" key="2">
    <source>
        <dbReference type="Pfam" id="PF00582"/>
    </source>
</evidence>
<dbReference type="InterPro" id="IPR006015">
    <property type="entry name" value="Universal_stress_UspA"/>
</dbReference>
<dbReference type="CDD" id="cd00293">
    <property type="entry name" value="USP-like"/>
    <property type="match status" value="1"/>
</dbReference>